<accession>A0A4R6U634</accession>
<evidence type="ECO:0000259" key="1">
    <source>
        <dbReference type="Pfam" id="PF01936"/>
    </source>
</evidence>
<evidence type="ECO:0000313" key="3">
    <source>
        <dbReference type="Proteomes" id="UP000295375"/>
    </source>
</evidence>
<protein>
    <submittedName>
        <fullName evidence="2">NYN domain-containing protein</fullName>
    </submittedName>
</protein>
<feature type="domain" description="NYN" evidence="1">
    <location>
        <begin position="166"/>
        <end position="220"/>
    </location>
</feature>
<dbReference type="GO" id="GO:0004540">
    <property type="term" value="F:RNA nuclease activity"/>
    <property type="evidence" value="ECO:0007669"/>
    <property type="project" value="InterPro"/>
</dbReference>
<dbReference type="Pfam" id="PF01936">
    <property type="entry name" value="NYN"/>
    <property type="match status" value="1"/>
</dbReference>
<dbReference type="PANTHER" id="PTHR35458:SF8">
    <property type="entry name" value="SLR0650 PROTEIN"/>
    <property type="match status" value="1"/>
</dbReference>
<dbReference type="PANTHER" id="PTHR35458">
    <property type="entry name" value="SLR0755 PROTEIN"/>
    <property type="match status" value="1"/>
</dbReference>
<evidence type="ECO:0000313" key="2">
    <source>
        <dbReference type="EMBL" id="TDQ41960.1"/>
    </source>
</evidence>
<dbReference type="EMBL" id="SNYM01000036">
    <property type="protein sequence ID" value="TDQ41960.1"/>
    <property type="molecule type" value="Genomic_DNA"/>
</dbReference>
<dbReference type="InterPro" id="IPR021139">
    <property type="entry name" value="NYN"/>
</dbReference>
<proteinExistence type="predicted"/>
<name>A0A4R6U634_9GAMM</name>
<dbReference type="Gene3D" id="3.40.50.1010">
    <property type="entry name" value="5'-nuclease"/>
    <property type="match status" value="1"/>
</dbReference>
<organism evidence="2 3">
    <name type="scientific">Permianibacter aggregans</name>
    <dbReference type="NCBI Taxonomy" id="1510150"/>
    <lineage>
        <taxon>Bacteria</taxon>
        <taxon>Pseudomonadati</taxon>
        <taxon>Pseudomonadota</taxon>
        <taxon>Gammaproteobacteria</taxon>
        <taxon>Pseudomonadales</taxon>
        <taxon>Pseudomonadaceae</taxon>
        <taxon>Permianibacter</taxon>
    </lineage>
</organism>
<gene>
    <name evidence="2" type="ORF">EV696_1363</name>
</gene>
<dbReference type="RefSeq" id="WP_157591409.1">
    <property type="nucleotide sequence ID" value="NZ_CP037953.1"/>
</dbReference>
<dbReference type="AlphaFoldDB" id="A0A4R6U634"/>
<reference evidence="2 3" key="1">
    <citation type="submission" date="2019-03" db="EMBL/GenBank/DDBJ databases">
        <title>Genomic Encyclopedia of Type Strains, Phase IV (KMG-IV): sequencing the most valuable type-strain genomes for metagenomic binning, comparative biology and taxonomic classification.</title>
        <authorList>
            <person name="Goeker M."/>
        </authorList>
    </citation>
    <scope>NUCLEOTIDE SEQUENCE [LARGE SCALE GENOMIC DNA]</scope>
    <source>
        <strain evidence="2 3">DSM 103792</strain>
    </source>
</reference>
<sequence>MQRVAFFVDGSNLFGSLKSMNLEVENYEALYEYVYKESVETWRSSTHVAEGVPTQLRRVYWYVVGAIDQWDLSLPQSQTALRRGFDQDREVKNQWLATVGKTDPTLKGDALINKAWTECFTDFKSWYDGKCNILDGMKSFHQGVRMGTDLIEMIECGHWKVNFIKKYVEEKGLDTSLAVDMLAQSENYDIAMVASGDADSIPSIQYMKSHGKHVGVIEFINGTPPESKGRGFSSRLKQHADFVVRIYETELIRRKLATRPNGK</sequence>
<dbReference type="Proteomes" id="UP000295375">
    <property type="component" value="Unassembled WGS sequence"/>
</dbReference>
<keyword evidence="3" id="KW-1185">Reference proteome</keyword>
<dbReference type="InterPro" id="IPR047140">
    <property type="entry name" value="LabA"/>
</dbReference>
<comment type="caution">
    <text evidence="2">The sequence shown here is derived from an EMBL/GenBank/DDBJ whole genome shotgun (WGS) entry which is preliminary data.</text>
</comment>